<dbReference type="PANTHER" id="PTHR43776:SF8">
    <property type="entry name" value="ABC TRANSPORTER, ATP-BINDING PROTEIN"/>
    <property type="match status" value="1"/>
</dbReference>
<evidence type="ECO:0000259" key="5">
    <source>
        <dbReference type="PROSITE" id="PS50893"/>
    </source>
</evidence>
<evidence type="ECO:0000256" key="1">
    <source>
        <dbReference type="ARBA" id="ARBA00005417"/>
    </source>
</evidence>
<dbReference type="Gene3D" id="3.40.50.300">
    <property type="entry name" value="P-loop containing nucleotide triphosphate hydrolases"/>
    <property type="match status" value="1"/>
</dbReference>
<comment type="similarity">
    <text evidence="1">Belongs to the ABC transporter superfamily.</text>
</comment>
<dbReference type="Proteomes" id="UP000028875">
    <property type="component" value="Unassembled WGS sequence"/>
</dbReference>
<dbReference type="InterPro" id="IPR017871">
    <property type="entry name" value="ABC_transporter-like_CS"/>
</dbReference>
<dbReference type="GO" id="GO:0015833">
    <property type="term" value="P:peptide transport"/>
    <property type="evidence" value="ECO:0007669"/>
    <property type="project" value="InterPro"/>
</dbReference>
<evidence type="ECO:0000313" key="6">
    <source>
        <dbReference type="EMBL" id="CDQ41676.1"/>
    </source>
</evidence>
<dbReference type="InterPro" id="IPR003439">
    <property type="entry name" value="ABC_transporter-like_ATP-bd"/>
</dbReference>
<dbReference type="Pfam" id="PF00005">
    <property type="entry name" value="ABC_tran"/>
    <property type="match status" value="1"/>
</dbReference>
<keyword evidence="4" id="KW-0067">ATP-binding</keyword>
<dbReference type="AlphaFoldDB" id="A0A024QI95"/>
<dbReference type="InterPro" id="IPR003593">
    <property type="entry name" value="AAA+_ATPase"/>
</dbReference>
<accession>A0A024QI95</accession>
<dbReference type="SUPFAM" id="SSF52540">
    <property type="entry name" value="P-loop containing nucleoside triphosphate hydrolases"/>
    <property type="match status" value="1"/>
</dbReference>
<dbReference type="PROSITE" id="PS50893">
    <property type="entry name" value="ABC_TRANSPORTER_2"/>
    <property type="match status" value="1"/>
</dbReference>
<dbReference type="STRING" id="1462526.BN990_04050"/>
<dbReference type="NCBIfam" id="TIGR01727">
    <property type="entry name" value="oligo_HPY"/>
    <property type="match status" value="1"/>
</dbReference>
<evidence type="ECO:0000256" key="3">
    <source>
        <dbReference type="ARBA" id="ARBA00022741"/>
    </source>
</evidence>
<dbReference type="GO" id="GO:0005524">
    <property type="term" value="F:ATP binding"/>
    <property type="evidence" value="ECO:0007669"/>
    <property type="project" value="UniProtKB-KW"/>
</dbReference>
<dbReference type="RefSeq" id="WP_081856185.1">
    <property type="nucleotide sequence ID" value="NZ_BNER01000005.1"/>
</dbReference>
<dbReference type="GO" id="GO:0016887">
    <property type="term" value="F:ATP hydrolysis activity"/>
    <property type="evidence" value="ECO:0007669"/>
    <property type="project" value="InterPro"/>
</dbReference>
<dbReference type="Pfam" id="PF08352">
    <property type="entry name" value="oligo_HPY"/>
    <property type="match status" value="1"/>
</dbReference>
<gene>
    <name evidence="6" type="primary">oppF_6</name>
    <name evidence="6" type="ORF">BN990_04050</name>
</gene>
<dbReference type="CDD" id="cd03257">
    <property type="entry name" value="ABC_NikE_OppD_transporters"/>
    <property type="match status" value="1"/>
</dbReference>
<reference evidence="7" key="2">
    <citation type="submission" date="2014-05" db="EMBL/GenBank/DDBJ databases">
        <title>Draft genome sequence of Virgibacillus massiliensis Vm-5.</title>
        <authorList>
            <person name="Khelaifia S."/>
            <person name="Croce O."/>
            <person name="Lagier J.C."/>
            <person name="Raoult D."/>
        </authorList>
    </citation>
    <scope>NUCLEOTIDE SEQUENCE [LARGE SCALE GENOMIC DNA]</scope>
    <source>
        <strain evidence="7">Vm-5</strain>
    </source>
</reference>
<feature type="domain" description="ABC transporter" evidence="5">
    <location>
        <begin position="26"/>
        <end position="276"/>
    </location>
</feature>
<sequence>MALEQQLTNNETSQLHNQNQGNEILVEAKNIKKYFPIKGGILKHTVGHVKAVDDVSLSIKQGETLGLVGESGSGKSTLGRVILRLLEPTEGEIIFDKEDISHLSNRKLRNYRKNMQIVFQDPFASLNSKMSVGELIEEPLLVQSSATKPERKQKCIDLLEKVGLRASDRTKYPHEFSGGQRQRISIARALALNPKFIICDEPVSALDVSIQAQVLNLMADLQDEFNLTYLFIAHDLSVVKHISDRVAVMYLGRIAEIAPKKPLYDNPLHPYTKALLSSVPSTDVKHRREKIHLTGDLPSPADPPSGCAFRTRCIHAHEKCALERPELTDIGDGHYVACHLYDQGR</sequence>
<protein>
    <submittedName>
        <fullName evidence="6">Stage 0 sporulation protein KE</fullName>
    </submittedName>
</protein>
<proteinExistence type="inferred from homology"/>
<evidence type="ECO:0000256" key="4">
    <source>
        <dbReference type="ARBA" id="ARBA00022840"/>
    </source>
</evidence>
<comment type="caution">
    <text evidence="6">The sequence shown here is derived from an EMBL/GenBank/DDBJ whole genome shotgun (WGS) entry which is preliminary data.</text>
</comment>
<keyword evidence="7" id="KW-1185">Reference proteome</keyword>
<dbReference type="OrthoDB" id="9802264at2"/>
<evidence type="ECO:0000256" key="2">
    <source>
        <dbReference type="ARBA" id="ARBA00022448"/>
    </source>
</evidence>
<keyword evidence="2" id="KW-0813">Transport</keyword>
<dbReference type="GO" id="GO:0055085">
    <property type="term" value="P:transmembrane transport"/>
    <property type="evidence" value="ECO:0007669"/>
    <property type="project" value="UniProtKB-ARBA"/>
</dbReference>
<dbReference type="PROSITE" id="PS00211">
    <property type="entry name" value="ABC_TRANSPORTER_1"/>
    <property type="match status" value="1"/>
</dbReference>
<name>A0A024QI95_9BACI</name>
<dbReference type="FunFam" id="3.40.50.300:FF:000016">
    <property type="entry name" value="Oligopeptide ABC transporter ATP-binding component"/>
    <property type="match status" value="1"/>
</dbReference>
<dbReference type="NCBIfam" id="NF008453">
    <property type="entry name" value="PRK11308.1"/>
    <property type="match status" value="1"/>
</dbReference>
<dbReference type="PANTHER" id="PTHR43776">
    <property type="entry name" value="TRANSPORT ATP-BINDING PROTEIN"/>
    <property type="match status" value="1"/>
</dbReference>
<dbReference type="InterPro" id="IPR050319">
    <property type="entry name" value="ABC_transp_ATP-bind"/>
</dbReference>
<organism evidence="6 7">
    <name type="scientific">Virgibacillus massiliensis</name>
    <dbReference type="NCBI Taxonomy" id="1462526"/>
    <lineage>
        <taxon>Bacteria</taxon>
        <taxon>Bacillati</taxon>
        <taxon>Bacillota</taxon>
        <taxon>Bacilli</taxon>
        <taxon>Bacillales</taxon>
        <taxon>Bacillaceae</taxon>
        <taxon>Virgibacillus</taxon>
    </lineage>
</organism>
<dbReference type="InterPro" id="IPR027417">
    <property type="entry name" value="P-loop_NTPase"/>
</dbReference>
<dbReference type="SMART" id="SM00382">
    <property type="entry name" value="AAA"/>
    <property type="match status" value="1"/>
</dbReference>
<dbReference type="EMBL" id="CCDP010000003">
    <property type="protein sequence ID" value="CDQ41676.1"/>
    <property type="molecule type" value="Genomic_DNA"/>
</dbReference>
<dbReference type="eggNOG" id="COG4608">
    <property type="taxonomic scope" value="Bacteria"/>
</dbReference>
<evidence type="ECO:0000313" key="7">
    <source>
        <dbReference type="Proteomes" id="UP000028875"/>
    </source>
</evidence>
<reference evidence="6 7" key="1">
    <citation type="submission" date="2014-03" db="EMBL/GenBank/DDBJ databases">
        <authorList>
            <person name="Urmite Genomes U."/>
        </authorList>
    </citation>
    <scope>NUCLEOTIDE SEQUENCE [LARGE SCALE GENOMIC DNA]</scope>
    <source>
        <strain evidence="6 7">Vm-5</strain>
    </source>
</reference>
<keyword evidence="3" id="KW-0547">Nucleotide-binding</keyword>
<dbReference type="InterPro" id="IPR013563">
    <property type="entry name" value="Oligopep_ABC_C"/>
</dbReference>